<gene>
    <name evidence="2" type="ORF">P7K49_009145</name>
</gene>
<dbReference type="SUPFAM" id="SSF56784">
    <property type="entry name" value="HAD-like"/>
    <property type="match status" value="1"/>
</dbReference>
<keyword evidence="3" id="KW-1185">Reference proteome</keyword>
<dbReference type="EMBL" id="JASSZA010000005">
    <property type="protein sequence ID" value="KAK2109399.1"/>
    <property type="molecule type" value="Genomic_DNA"/>
</dbReference>
<feature type="region of interest" description="Disordered" evidence="1">
    <location>
        <begin position="74"/>
        <end position="115"/>
    </location>
</feature>
<sequence>MGLSRVRAVFFDLDNTLIDTAGASRRGMLERAPLRPARSRPLDPTFTPGRSPCWDSERVRALRGCFPWPGCRLPPVPRRSGRGRTPVGAGGGSKAARPGAGSAQAGRRGCWEETW</sequence>
<proteinExistence type="predicted"/>
<reference evidence="2 3" key="1">
    <citation type="submission" date="2023-05" db="EMBL/GenBank/DDBJ databases">
        <title>B98-5 Cell Line De Novo Hybrid Assembly: An Optical Mapping Approach.</title>
        <authorList>
            <person name="Kananen K."/>
            <person name="Auerbach J.A."/>
            <person name="Kautto E."/>
            <person name="Blachly J.S."/>
        </authorList>
    </citation>
    <scope>NUCLEOTIDE SEQUENCE [LARGE SCALE GENOMIC DNA]</scope>
    <source>
        <strain evidence="2">B95-8</strain>
        <tissue evidence="2">Cell line</tissue>
    </source>
</reference>
<feature type="region of interest" description="Disordered" evidence="1">
    <location>
        <begin position="29"/>
        <end position="50"/>
    </location>
</feature>
<evidence type="ECO:0000256" key="1">
    <source>
        <dbReference type="SAM" id="MobiDB-lite"/>
    </source>
</evidence>
<protein>
    <submittedName>
        <fullName evidence="2">Uncharacterized protein</fullName>
    </submittedName>
</protein>
<organism evidence="2 3">
    <name type="scientific">Saguinus oedipus</name>
    <name type="common">Cotton-top tamarin</name>
    <name type="synonym">Oedipomidas oedipus</name>
    <dbReference type="NCBI Taxonomy" id="9490"/>
    <lineage>
        <taxon>Eukaryota</taxon>
        <taxon>Metazoa</taxon>
        <taxon>Chordata</taxon>
        <taxon>Craniata</taxon>
        <taxon>Vertebrata</taxon>
        <taxon>Euteleostomi</taxon>
        <taxon>Mammalia</taxon>
        <taxon>Eutheria</taxon>
        <taxon>Euarchontoglires</taxon>
        <taxon>Primates</taxon>
        <taxon>Haplorrhini</taxon>
        <taxon>Platyrrhini</taxon>
        <taxon>Cebidae</taxon>
        <taxon>Callitrichinae</taxon>
        <taxon>Saguinus</taxon>
    </lineage>
</organism>
<dbReference type="Proteomes" id="UP001266305">
    <property type="component" value="Unassembled WGS sequence"/>
</dbReference>
<evidence type="ECO:0000313" key="2">
    <source>
        <dbReference type="EMBL" id="KAK2109399.1"/>
    </source>
</evidence>
<accession>A0ABQ9VJ61</accession>
<evidence type="ECO:0000313" key="3">
    <source>
        <dbReference type="Proteomes" id="UP001266305"/>
    </source>
</evidence>
<name>A0ABQ9VJ61_SAGOE</name>
<dbReference type="InterPro" id="IPR036412">
    <property type="entry name" value="HAD-like_sf"/>
</dbReference>
<comment type="caution">
    <text evidence="2">The sequence shown here is derived from an EMBL/GenBank/DDBJ whole genome shotgun (WGS) entry which is preliminary data.</text>
</comment>